<comment type="caution">
    <text evidence="7">Lacks conserved residue(s) required for the propagation of feature annotation.</text>
</comment>
<feature type="binding site" evidence="8">
    <location>
        <position position="341"/>
    </location>
    <ligand>
        <name>ATP</name>
        <dbReference type="ChEBI" id="CHEBI:30616"/>
    </ligand>
</feature>
<comment type="subcellular location">
    <subcellularLocation>
        <location evidence="7">Cytoplasm</location>
    </subcellularLocation>
</comment>
<dbReference type="Pfam" id="PF13589">
    <property type="entry name" value="HATPase_c_3"/>
    <property type="match status" value="1"/>
</dbReference>
<dbReference type="RefSeq" id="WP_021261044.1">
    <property type="nucleotide sequence ID" value="NZ_ATMT01000064.1"/>
</dbReference>
<dbReference type="Proteomes" id="UP000015344">
    <property type="component" value="Unassembled WGS sequence"/>
</dbReference>
<dbReference type="NCBIfam" id="NF003555">
    <property type="entry name" value="PRK05218.1"/>
    <property type="match status" value="1"/>
</dbReference>
<comment type="function">
    <text evidence="7">Molecular chaperone. Has ATPase activity.</text>
</comment>
<protein>
    <recommendedName>
        <fullName evidence="7">Chaperone protein HtpG</fullName>
    </recommendedName>
    <alternativeName>
        <fullName evidence="7">Heat shock protein HtpG</fullName>
    </alternativeName>
    <alternativeName>
        <fullName evidence="7">High temperature protein G</fullName>
    </alternativeName>
</protein>
<feature type="binding site" evidence="8">
    <location>
        <position position="35"/>
    </location>
    <ligand>
        <name>ATP</name>
        <dbReference type="ChEBI" id="CHEBI:30616"/>
    </ligand>
</feature>
<dbReference type="GO" id="GO:0140662">
    <property type="term" value="F:ATP-dependent protein folding chaperone"/>
    <property type="evidence" value="ECO:0007669"/>
    <property type="project" value="InterPro"/>
</dbReference>
<keyword evidence="5 7" id="KW-0346">Stress response</keyword>
<keyword evidence="2 7" id="KW-0963">Cytoplasm</keyword>
<feature type="binding site" evidence="8">
    <location>
        <position position="167"/>
    </location>
    <ligand>
        <name>ATP</name>
        <dbReference type="ChEBI" id="CHEBI:30616"/>
    </ligand>
</feature>
<dbReference type="SUPFAM" id="SSF55874">
    <property type="entry name" value="ATPase domain of HSP90 chaperone/DNA topoisomerase II/histidine kinase"/>
    <property type="match status" value="1"/>
</dbReference>
<dbReference type="PATRIC" id="fig|1117108.3.peg.3877"/>
<organism evidence="9 10">
    <name type="scientific">Paenibacillus alvei TS-15</name>
    <dbReference type="NCBI Taxonomy" id="1117108"/>
    <lineage>
        <taxon>Bacteria</taxon>
        <taxon>Bacillati</taxon>
        <taxon>Bacillota</taxon>
        <taxon>Bacilli</taxon>
        <taxon>Bacillales</taxon>
        <taxon>Paenibacillaceae</taxon>
        <taxon>Paenibacillus</taxon>
    </lineage>
</organism>
<gene>
    <name evidence="7" type="primary">htpG</name>
    <name evidence="9" type="ORF">PAALTS15_18843</name>
</gene>
<dbReference type="Gene3D" id="3.40.50.11260">
    <property type="match status" value="1"/>
</dbReference>
<dbReference type="HAMAP" id="MF_00505">
    <property type="entry name" value="HSP90"/>
    <property type="match status" value="1"/>
</dbReference>
<dbReference type="InterPro" id="IPR020568">
    <property type="entry name" value="Ribosomal_Su5_D2-typ_SF"/>
</dbReference>
<evidence type="ECO:0000256" key="1">
    <source>
        <dbReference type="ARBA" id="ARBA00008239"/>
    </source>
</evidence>
<comment type="caution">
    <text evidence="9">The sequence shown here is derived from an EMBL/GenBank/DDBJ whole genome shotgun (WGS) entry which is preliminary data.</text>
</comment>
<dbReference type="GO" id="GO:0005737">
    <property type="term" value="C:cytoplasm"/>
    <property type="evidence" value="ECO:0007669"/>
    <property type="project" value="UniProtKB-SubCell"/>
</dbReference>
<dbReference type="FunFam" id="1.20.120.790:FF:000006">
    <property type="entry name" value="Chaperone protein HtpG"/>
    <property type="match status" value="1"/>
</dbReference>
<dbReference type="PRINTS" id="PR00775">
    <property type="entry name" value="HEATSHOCK90"/>
</dbReference>
<dbReference type="SUPFAM" id="SSF110942">
    <property type="entry name" value="HSP90 C-terminal domain"/>
    <property type="match status" value="1"/>
</dbReference>
<dbReference type="SUPFAM" id="SSF54211">
    <property type="entry name" value="Ribosomal protein S5 domain 2-like"/>
    <property type="match status" value="1"/>
</dbReference>
<dbReference type="Gene3D" id="1.20.120.790">
    <property type="entry name" value="Heat shock protein 90, C-terminal domain"/>
    <property type="match status" value="1"/>
</dbReference>
<evidence type="ECO:0000256" key="6">
    <source>
        <dbReference type="ARBA" id="ARBA00023186"/>
    </source>
</evidence>
<dbReference type="Gene3D" id="3.30.230.80">
    <property type="match status" value="1"/>
</dbReference>
<dbReference type="PANTHER" id="PTHR11528">
    <property type="entry name" value="HEAT SHOCK PROTEIN 90 FAMILY MEMBER"/>
    <property type="match status" value="1"/>
</dbReference>
<dbReference type="FunFam" id="3.40.50.11260:FF:000008">
    <property type="entry name" value="Chaperone protein HtpG"/>
    <property type="match status" value="1"/>
</dbReference>
<dbReference type="InterPro" id="IPR020575">
    <property type="entry name" value="Hsp90_N"/>
</dbReference>
<evidence type="ECO:0000256" key="5">
    <source>
        <dbReference type="ARBA" id="ARBA00023016"/>
    </source>
</evidence>
<reference evidence="9 10" key="1">
    <citation type="submission" date="2013-05" db="EMBL/GenBank/DDBJ databases">
        <authorList>
            <person name="Strain E.A."/>
            <person name="Brown E."/>
            <person name="Allard M.W."/>
            <person name="Luo Y.L."/>
        </authorList>
    </citation>
    <scope>NUCLEOTIDE SEQUENCE [LARGE SCALE GENOMIC DNA]</scope>
    <source>
        <strain evidence="9 10">TS-15</strain>
    </source>
</reference>
<dbReference type="InterPro" id="IPR001404">
    <property type="entry name" value="Hsp90_fam"/>
</dbReference>
<keyword evidence="4 7" id="KW-0067">ATP-binding</keyword>
<dbReference type="PIRSF" id="PIRSF002583">
    <property type="entry name" value="Hsp90"/>
    <property type="match status" value="1"/>
</dbReference>
<dbReference type="CDD" id="cd16927">
    <property type="entry name" value="HATPase_Hsp90-like"/>
    <property type="match status" value="1"/>
</dbReference>
<keyword evidence="3 7" id="KW-0547">Nucleotide-binding</keyword>
<dbReference type="Pfam" id="PF00183">
    <property type="entry name" value="HSP90"/>
    <property type="match status" value="1"/>
</dbReference>
<dbReference type="eggNOG" id="COG0326">
    <property type="taxonomic scope" value="Bacteria"/>
</dbReference>
<feature type="region of interest" description="A; substrate-binding" evidence="7">
    <location>
        <begin position="1"/>
        <end position="341"/>
    </location>
</feature>
<dbReference type="AlphaFoldDB" id="S9SIL1"/>
<dbReference type="InterPro" id="IPR019805">
    <property type="entry name" value="Heat_shock_protein_90_CS"/>
</dbReference>
<feature type="binding site" evidence="8">
    <location>
        <begin position="117"/>
        <end position="122"/>
    </location>
    <ligand>
        <name>ATP</name>
        <dbReference type="ChEBI" id="CHEBI:30616"/>
    </ligand>
</feature>
<evidence type="ECO:0000256" key="2">
    <source>
        <dbReference type="ARBA" id="ARBA00022490"/>
    </source>
</evidence>
<dbReference type="GO" id="GO:0016887">
    <property type="term" value="F:ATP hydrolysis activity"/>
    <property type="evidence" value="ECO:0007669"/>
    <property type="project" value="InterPro"/>
</dbReference>
<evidence type="ECO:0000256" key="4">
    <source>
        <dbReference type="ARBA" id="ARBA00022840"/>
    </source>
</evidence>
<comment type="similarity">
    <text evidence="1 7">Belongs to the heat shock protein 90 family.</text>
</comment>
<dbReference type="PROSITE" id="PS00298">
    <property type="entry name" value="HSP90"/>
    <property type="match status" value="1"/>
</dbReference>
<dbReference type="Gene3D" id="3.30.565.10">
    <property type="entry name" value="Histidine kinase-like ATPase, C-terminal domain"/>
    <property type="match status" value="1"/>
</dbReference>
<feature type="binding site" evidence="8">
    <location>
        <position position="77"/>
    </location>
    <ligand>
        <name>ATP</name>
        <dbReference type="ChEBI" id="CHEBI:30616"/>
    </ligand>
</feature>
<sequence>MAKKQFKAESKRLLEMMINSIYTQREIFLRELISNASDAIDKMYYKALSDDNVVFNKEDYFIKVSVDKENRTLTIADTGIGMTKEELENNLGVIAKSGSLAFKTENEAKDGHNIIGQFGVGFYSAFMVADVVTVISKAFGSDEAFKWESKGVDGYTIEPSEKDVPGTVITLKIKPNTEDDQYDEYLDEYRLKSIVKKYSDFIRYPIKMDVTKHRPKEDDDKELEEYQEEETVNSMVPIWRKNKNELTTEDYENFYSEKRYGFDKPLKHIHISADGAVVYNAILYIPENTPFDYYTKEYEKGLELYSNGVLIMNKCAELLPDYFSFVKGMVDSEDLSLNISREMLQHDRQLSLIAKNIKNKIKSQLQSLMKDEREKYEQFFQSFGRQLKYGVYSDYGMNKDVLQDLIMFYSSKEKKLVSLDEYVERMPEEQKYIYYAVGESIERIEKLPQTELVLDKGYEILYFTDDIDEFAIKMLMKYKEKEFKNVSSGDLGIESDEDNKSADEQDENKELFEAMKDILKDKVKSVKASKRLKSHPVCLSAEGEVSIEMEKVLNAMPNNQAVKADKVLEINMNHEVFQSLKNAHASDEEKLSLYTNLLYSQALLIEGLPLQDPVEFTNDMCKIMV</sequence>
<feature type="binding site" evidence="8">
    <location>
        <begin position="97"/>
        <end position="98"/>
    </location>
    <ligand>
        <name>ATP</name>
        <dbReference type="ChEBI" id="CHEBI:30616"/>
    </ligand>
</feature>
<comment type="subunit">
    <text evidence="7">Homodimer.</text>
</comment>
<dbReference type="InterPro" id="IPR037196">
    <property type="entry name" value="HSP90_C"/>
</dbReference>
<feature type="binding site" evidence="8">
    <location>
        <position position="90"/>
    </location>
    <ligand>
        <name>ATP</name>
        <dbReference type="ChEBI" id="CHEBI:30616"/>
    </ligand>
</feature>
<evidence type="ECO:0000256" key="3">
    <source>
        <dbReference type="ARBA" id="ARBA00022741"/>
    </source>
</evidence>
<accession>S9SIL1</accession>
<evidence type="ECO:0000256" key="7">
    <source>
        <dbReference type="HAMAP-Rule" id="MF_00505"/>
    </source>
</evidence>
<evidence type="ECO:0000313" key="10">
    <source>
        <dbReference type="Proteomes" id="UP000015344"/>
    </source>
</evidence>
<feature type="binding site" evidence="8">
    <location>
        <position position="31"/>
    </location>
    <ligand>
        <name>ATP</name>
        <dbReference type="ChEBI" id="CHEBI:30616"/>
    </ligand>
</feature>
<keyword evidence="6 7" id="KW-0143">Chaperone</keyword>
<dbReference type="GO" id="GO:0051082">
    <property type="term" value="F:unfolded protein binding"/>
    <property type="evidence" value="ECO:0007669"/>
    <property type="project" value="UniProtKB-UniRule"/>
</dbReference>
<dbReference type="EMBL" id="ATMT01000064">
    <property type="protein sequence ID" value="EPY05617.1"/>
    <property type="molecule type" value="Genomic_DNA"/>
</dbReference>
<name>S9SIL1_PAEAL</name>
<feature type="binding site" evidence="8">
    <location>
        <position position="96"/>
    </location>
    <ligand>
        <name>ATP</name>
        <dbReference type="ChEBI" id="CHEBI:30616"/>
    </ligand>
</feature>
<dbReference type="GO" id="GO:0005524">
    <property type="term" value="F:ATP binding"/>
    <property type="evidence" value="ECO:0007669"/>
    <property type="project" value="UniProtKB-UniRule"/>
</dbReference>
<dbReference type="InterPro" id="IPR036890">
    <property type="entry name" value="HATPase_C_sf"/>
</dbReference>
<evidence type="ECO:0000256" key="8">
    <source>
        <dbReference type="PIRSR" id="PIRSR002583-1"/>
    </source>
</evidence>
<feature type="region of interest" description="C" evidence="7">
    <location>
        <begin position="552"/>
        <end position="625"/>
    </location>
</feature>
<evidence type="ECO:0000313" key="9">
    <source>
        <dbReference type="EMBL" id="EPY05617.1"/>
    </source>
</evidence>
<proteinExistence type="inferred from homology"/>
<feature type="binding site" evidence="8">
    <location>
        <position position="82"/>
    </location>
    <ligand>
        <name>ATP</name>
        <dbReference type="ChEBI" id="CHEBI:30616"/>
    </ligand>
</feature>